<keyword evidence="4" id="KW-1185">Reference proteome</keyword>
<dbReference type="Proteomes" id="UP001501624">
    <property type="component" value="Unassembled WGS sequence"/>
</dbReference>
<evidence type="ECO:0000256" key="1">
    <source>
        <dbReference type="ARBA" id="ARBA00006525"/>
    </source>
</evidence>
<evidence type="ECO:0000259" key="2">
    <source>
        <dbReference type="Pfam" id="PF02481"/>
    </source>
</evidence>
<dbReference type="PANTHER" id="PTHR43022:SF1">
    <property type="entry name" value="PROTEIN SMF"/>
    <property type="match status" value="1"/>
</dbReference>
<dbReference type="RefSeq" id="WP_237336691.1">
    <property type="nucleotide sequence ID" value="NZ_BAABCM010000001.1"/>
</dbReference>
<proteinExistence type="inferred from homology"/>
<feature type="domain" description="Smf/DprA SLOG" evidence="2">
    <location>
        <begin position="75"/>
        <end position="296"/>
    </location>
</feature>
<dbReference type="Gene3D" id="3.40.50.450">
    <property type="match status" value="1"/>
</dbReference>
<gene>
    <name evidence="3" type="primary">dprA_1</name>
    <name evidence="3" type="ORF">GCM10022380_04790</name>
</gene>
<name>A0ABP7HID6_9PSEU</name>
<comment type="similarity">
    <text evidence="1">Belongs to the DprA/Smf family.</text>
</comment>
<organism evidence="3 4">
    <name type="scientific">Amycolatopsis tucumanensis</name>
    <dbReference type="NCBI Taxonomy" id="401106"/>
    <lineage>
        <taxon>Bacteria</taxon>
        <taxon>Bacillati</taxon>
        <taxon>Actinomycetota</taxon>
        <taxon>Actinomycetes</taxon>
        <taxon>Pseudonocardiales</taxon>
        <taxon>Pseudonocardiaceae</taxon>
        <taxon>Amycolatopsis</taxon>
    </lineage>
</organism>
<evidence type="ECO:0000313" key="4">
    <source>
        <dbReference type="Proteomes" id="UP001501624"/>
    </source>
</evidence>
<comment type="caution">
    <text evidence="3">The sequence shown here is derived from an EMBL/GenBank/DDBJ whole genome shotgun (WGS) entry which is preliminary data.</text>
</comment>
<protein>
    <submittedName>
        <fullName evidence="3">DNA-processing protein DprA</fullName>
    </submittedName>
</protein>
<accession>A0ABP7HID6</accession>
<dbReference type="EMBL" id="BAABCM010000001">
    <property type="protein sequence ID" value="GAA3791298.1"/>
    <property type="molecule type" value="Genomic_DNA"/>
</dbReference>
<sequence>MTSVDDVRTARAYLSRVAEPGAPALRAFVAQHGPVTAAGAIRNRDCPLEVLQETTTRPQLDDVDLDAAAEAGIRLITPEDDEWPAAALHHVTAAFPAESDLTPPIALWARGSGDLNHLTAAAITITGSRAATAYGEHVAGELAQDLGHHGHTVISGGAYGVDAAAHRGALSAGTPTVAVLACGVDVGYPAGNVTLLGRVAHRGGLVISEYPPGTPPARHRFLTRNRLLAALAAAVVVVEAGPRSGVRTTALLAGGLGKAVMAVPGPVTSAMSTVCHELIRHGGATLVTSSGEVLDVLRQARTREHQP</sequence>
<dbReference type="SUPFAM" id="SSF102405">
    <property type="entry name" value="MCP/YpsA-like"/>
    <property type="match status" value="1"/>
</dbReference>
<dbReference type="InterPro" id="IPR057666">
    <property type="entry name" value="DrpA_SLOG"/>
</dbReference>
<dbReference type="PANTHER" id="PTHR43022">
    <property type="entry name" value="PROTEIN SMF"/>
    <property type="match status" value="1"/>
</dbReference>
<dbReference type="InterPro" id="IPR003488">
    <property type="entry name" value="DprA"/>
</dbReference>
<dbReference type="NCBIfam" id="TIGR00732">
    <property type="entry name" value="dprA"/>
    <property type="match status" value="1"/>
</dbReference>
<evidence type="ECO:0000313" key="3">
    <source>
        <dbReference type="EMBL" id="GAA3791298.1"/>
    </source>
</evidence>
<dbReference type="Pfam" id="PF02481">
    <property type="entry name" value="DNA_processg_A"/>
    <property type="match status" value="1"/>
</dbReference>
<reference evidence="4" key="1">
    <citation type="journal article" date="2019" name="Int. J. Syst. Evol. Microbiol.">
        <title>The Global Catalogue of Microorganisms (GCM) 10K type strain sequencing project: providing services to taxonomists for standard genome sequencing and annotation.</title>
        <authorList>
            <consortium name="The Broad Institute Genomics Platform"/>
            <consortium name="The Broad Institute Genome Sequencing Center for Infectious Disease"/>
            <person name="Wu L."/>
            <person name="Ma J."/>
        </authorList>
    </citation>
    <scope>NUCLEOTIDE SEQUENCE [LARGE SCALE GENOMIC DNA]</scope>
    <source>
        <strain evidence="4">JCM 17017</strain>
    </source>
</reference>